<dbReference type="RefSeq" id="WP_163065278.1">
    <property type="nucleotide sequence ID" value="NZ_CP048649.1"/>
</dbReference>
<dbReference type="Proteomes" id="UP000466848">
    <property type="component" value="Chromosome"/>
</dbReference>
<dbReference type="KEGG" id="abut:Ami103574_03355"/>
<evidence type="ECO:0000256" key="2">
    <source>
        <dbReference type="ARBA" id="ARBA00011255"/>
    </source>
</evidence>
<accession>A0A858BR83</accession>
<keyword evidence="8" id="KW-0969">Cilium</keyword>
<dbReference type="InterPro" id="IPR040026">
    <property type="entry name" value="FliD"/>
</dbReference>
<feature type="domain" description="Flagellar hook-associated protein 2 N-terminal" evidence="6">
    <location>
        <begin position="27"/>
        <end position="131"/>
    </location>
</feature>
<feature type="domain" description="Flagellar hook-associated protein 2 C-terminal" evidence="7">
    <location>
        <begin position="513"/>
        <end position="786"/>
    </location>
</feature>
<keyword evidence="8" id="KW-0282">Flagellum</keyword>
<dbReference type="PANTHER" id="PTHR30288">
    <property type="entry name" value="FLAGELLAR CAP/ASSEMBLY PROTEIN FLID"/>
    <property type="match status" value="1"/>
</dbReference>
<comment type="similarity">
    <text evidence="1 5">Belongs to the FliD family.</text>
</comment>
<comment type="subcellular location">
    <subcellularLocation>
        <location evidence="5">Secreted</location>
    </subcellularLocation>
    <subcellularLocation>
        <location evidence="5">Bacterial flagellum</location>
    </subcellularLocation>
</comment>
<sequence>MTSSVNSTSTSSTASTYSAKGYTGLASGIDTEAVVESMTADIQAKIDKVKQQQQTFTWKQDAYREVITSLLDFQSKYFSYASSTNLLSSNFYKCTSMVAGGTNASKISVTGLSNTNTPTYSVTGVSQLAKAASQVMEGSKTSADIRTGEISFDPRQVSLVSGGTISIKYGGSKYSVKIADDAEITDKQSFADALNVALKETGLSIGGTLGDKLQFSVAGERIELGCVDSKDTNSFSIAGGSSAVLNALHMKKDDKSTAGMIVGSEPTTESDLMKTVDFSLTGKNMTFNLNGLSKTITFTEADNATITGTESEKRVKLQTLIQDKLDKNFGKTEDGTSKIKVNSNADGSLSFATLKGTDGEGKGIPDETALLQINSSTTDTMGTKGLFNLVNGAKNRLDTSMTLKDLGFTADTDGEYKLSVNGKEFGFTGDTTVSNLISTINSDPEAGVNITYLSTSGTFSISADEAGFQGKVNLTQVGEGNLLEGLFGKVKAGSVTEGQDLKMTIRYEGTNEDVEVIRNSNAVSIDGINFTAQGEFTAATKDDYITFTPKADTDNIITAIKGMVEDYNKILDSVNSLVTTSSRSNNKGATVYKPLTDAQKKEMTSDEIKTWEEKAKKGILFQDSTLSQLASDLRFVFSTAITGIGGASSIGLIASSSYSDNGKITLDESKLKAALESDPEKVKSIFTATAESAKSSSGSSKLDGGLVTRMKTIMESYAKSTGAEKGSLVNLAGLANNATTNNNYVSRQQKILSQKLESLQTLLKTRQDRYQSQFTKLESYISSMNAQSSWLQSSVSS</sequence>
<dbReference type="GO" id="GO:0005576">
    <property type="term" value="C:extracellular region"/>
    <property type="evidence" value="ECO:0007669"/>
    <property type="project" value="UniProtKB-SubCell"/>
</dbReference>
<evidence type="ECO:0000313" key="9">
    <source>
        <dbReference type="Proteomes" id="UP000466848"/>
    </source>
</evidence>
<evidence type="ECO:0000256" key="3">
    <source>
        <dbReference type="ARBA" id="ARBA00023054"/>
    </source>
</evidence>
<keyword evidence="3" id="KW-0175">Coiled coil</keyword>
<keyword evidence="5" id="KW-0964">Secreted</keyword>
<dbReference type="GO" id="GO:0007155">
    <property type="term" value="P:cell adhesion"/>
    <property type="evidence" value="ECO:0007669"/>
    <property type="project" value="InterPro"/>
</dbReference>
<proteinExistence type="inferred from homology"/>
<dbReference type="GO" id="GO:0009421">
    <property type="term" value="C:bacterial-type flagellum filament cap"/>
    <property type="evidence" value="ECO:0007669"/>
    <property type="project" value="InterPro"/>
</dbReference>
<keyword evidence="4 5" id="KW-0975">Bacterial flagellum</keyword>
<comment type="subunit">
    <text evidence="2 5">Homopentamer.</text>
</comment>
<keyword evidence="8" id="KW-0966">Cell projection</keyword>
<evidence type="ECO:0000259" key="7">
    <source>
        <dbReference type="Pfam" id="PF07195"/>
    </source>
</evidence>
<dbReference type="PANTHER" id="PTHR30288:SF0">
    <property type="entry name" value="FLAGELLAR HOOK-ASSOCIATED PROTEIN 2"/>
    <property type="match status" value="1"/>
</dbReference>
<dbReference type="InterPro" id="IPR003481">
    <property type="entry name" value="FliD_N"/>
</dbReference>
<gene>
    <name evidence="8" type="primary">fliD</name>
    <name evidence="8" type="ORF">Ami103574_03355</name>
</gene>
<evidence type="ECO:0000256" key="1">
    <source>
        <dbReference type="ARBA" id="ARBA00009764"/>
    </source>
</evidence>
<evidence type="ECO:0000313" key="8">
    <source>
        <dbReference type="EMBL" id="QIB68411.1"/>
    </source>
</evidence>
<evidence type="ECO:0000256" key="4">
    <source>
        <dbReference type="ARBA" id="ARBA00023143"/>
    </source>
</evidence>
<dbReference type="Pfam" id="PF07195">
    <property type="entry name" value="FliD_C"/>
    <property type="match status" value="1"/>
</dbReference>
<dbReference type="EMBL" id="CP048649">
    <property type="protein sequence ID" value="QIB68411.1"/>
    <property type="molecule type" value="Genomic_DNA"/>
</dbReference>
<evidence type="ECO:0000259" key="6">
    <source>
        <dbReference type="Pfam" id="PF02465"/>
    </source>
</evidence>
<dbReference type="Pfam" id="PF02465">
    <property type="entry name" value="FliD_N"/>
    <property type="match status" value="1"/>
</dbReference>
<dbReference type="GO" id="GO:0071973">
    <property type="term" value="P:bacterial-type flagellum-dependent cell motility"/>
    <property type="evidence" value="ECO:0007669"/>
    <property type="project" value="TreeGrafter"/>
</dbReference>
<dbReference type="InterPro" id="IPR010809">
    <property type="entry name" value="FliD_C"/>
</dbReference>
<dbReference type="AlphaFoldDB" id="A0A858BR83"/>
<evidence type="ECO:0000256" key="5">
    <source>
        <dbReference type="RuleBase" id="RU362066"/>
    </source>
</evidence>
<name>A0A858BR83_9FIRM</name>
<keyword evidence="9" id="KW-1185">Reference proteome</keyword>
<dbReference type="GO" id="GO:0009424">
    <property type="term" value="C:bacterial-type flagellum hook"/>
    <property type="evidence" value="ECO:0007669"/>
    <property type="project" value="UniProtKB-UniRule"/>
</dbReference>
<reference evidence="8 9" key="1">
    <citation type="submission" date="2020-02" db="EMBL/GenBank/DDBJ databases">
        <authorList>
            <person name="Kim Y.B."/>
            <person name="Roh S.W."/>
        </authorList>
    </citation>
    <scope>NUCLEOTIDE SEQUENCE [LARGE SCALE GENOMIC DNA]</scope>
    <source>
        <strain evidence="8 9">DSM 103574</strain>
    </source>
</reference>
<organism evidence="8 9">
    <name type="scientific">Aminipila butyrica</name>
    <dbReference type="NCBI Taxonomy" id="433296"/>
    <lineage>
        <taxon>Bacteria</taxon>
        <taxon>Bacillati</taxon>
        <taxon>Bacillota</taxon>
        <taxon>Clostridia</taxon>
        <taxon>Peptostreptococcales</taxon>
        <taxon>Anaerovoracaceae</taxon>
        <taxon>Aminipila</taxon>
    </lineage>
</organism>
<protein>
    <recommendedName>
        <fullName evidence="5">Flagellar hook-associated protein 2</fullName>
        <shortName evidence="5">HAP2</shortName>
    </recommendedName>
    <alternativeName>
        <fullName evidence="5">Flagellar cap protein</fullName>
    </alternativeName>
</protein>
<comment type="function">
    <text evidence="5">Required for morphogenesis and for the elongation of the flagellar filament by facilitating polymerization of the flagellin monomers at the tip of growing filament. Forms a capping structure, which prevents flagellin subunits (transported through the central channel of the flagellum) from leaking out without polymerization at the distal end.</text>
</comment>